<reference evidence="3 4" key="1">
    <citation type="submission" date="2023-10" db="EMBL/GenBank/DDBJ databases">
        <title>Chromosome-scale genome assembly provides insights into flower coloration mechanisms of Canna indica.</title>
        <authorList>
            <person name="Li C."/>
        </authorList>
    </citation>
    <scope>NUCLEOTIDE SEQUENCE [LARGE SCALE GENOMIC DNA]</scope>
    <source>
        <tissue evidence="3">Flower</tissue>
    </source>
</reference>
<keyword evidence="3" id="KW-0378">Hydrolase</keyword>
<dbReference type="AlphaFoldDB" id="A0AAQ3KMG4"/>
<accession>A0AAQ3KMG4</accession>
<sequence length="298" mass="34268">MGRTGTRLPSFCLNRVATRVRVRSPPIESKPLSPKASKLSSEPLSKADGNVRVRGGGKEEVDHERRIIIVVDSSPEVKVALRWAFSHSIQSNDTVVLVQIVKPPKRGKGDRTQRERYPKGLELLLSMKSICQAKKPENSLQEMWALLNFLLPSIFNSVQNFEEWFNAPFVDKCEVSLTDEEELLIIRRLHQVIRPFLLRGKKDEVEKYIPQKTQVILKCDLSAWQKAYYQQVTDRGRVGLDSSTTSFNVHILHFVKNGIFCWSTTPHSSRHTSICDFGKIMIWEMKMNFTEEMIIKRT</sequence>
<feature type="compositionally biased region" description="Low complexity" evidence="1">
    <location>
        <begin position="29"/>
        <end position="47"/>
    </location>
</feature>
<organism evidence="3 4">
    <name type="scientific">Canna indica</name>
    <name type="common">Indian-shot</name>
    <dbReference type="NCBI Taxonomy" id="4628"/>
    <lineage>
        <taxon>Eukaryota</taxon>
        <taxon>Viridiplantae</taxon>
        <taxon>Streptophyta</taxon>
        <taxon>Embryophyta</taxon>
        <taxon>Tracheophyta</taxon>
        <taxon>Spermatophyta</taxon>
        <taxon>Magnoliopsida</taxon>
        <taxon>Liliopsida</taxon>
        <taxon>Zingiberales</taxon>
        <taxon>Cannaceae</taxon>
        <taxon>Canna</taxon>
    </lineage>
</organism>
<feature type="domain" description="SNF2 N-terminal" evidence="2">
    <location>
        <begin position="138"/>
        <end position="243"/>
    </location>
</feature>
<dbReference type="Gene3D" id="3.40.50.10810">
    <property type="entry name" value="Tandem AAA-ATPase domain"/>
    <property type="match status" value="1"/>
</dbReference>
<dbReference type="PANTHER" id="PTHR10799">
    <property type="entry name" value="SNF2/RAD54 HELICASE FAMILY"/>
    <property type="match status" value="1"/>
</dbReference>
<evidence type="ECO:0000259" key="2">
    <source>
        <dbReference type="Pfam" id="PF00176"/>
    </source>
</evidence>
<feature type="region of interest" description="Disordered" evidence="1">
    <location>
        <begin position="24"/>
        <end position="57"/>
    </location>
</feature>
<dbReference type="GO" id="GO:0004386">
    <property type="term" value="F:helicase activity"/>
    <property type="evidence" value="ECO:0007669"/>
    <property type="project" value="UniProtKB-KW"/>
</dbReference>
<dbReference type="Proteomes" id="UP001327560">
    <property type="component" value="Chromosome 6"/>
</dbReference>
<keyword evidence="3" id="KW-0547">Nucleotide-binding</keyword>
<keyword evidence="4" id="KW-1185">Reference proteome</keyword>
<dbReference type="SUPFAM" id="SSF52540">
    <property type="entry name" value="P-loop containing nucleoside triphosphate hydrolases"/>
    <property type="match status" value="1"/>
</dbReference>
<keyword evidence="3" id="KW-0347">Helicase</keyword>
<evidence type="ECO:0000313" key="4">
    <source>
        <dbReference type="Proteomes" id="UP001327560"/>
    </source>
</evidence>
<dbReference type="InterPro" id="IPR000330">
    <property type="entry name" value="SNF2_N"/>
</dbReference>
<gene>
    <name evidence="3" type="ORF">Cni_G19519</name>
</gene>
<dbReference type="Gene3D" id="3.40.50.300">
    <property type="entry name" value="P-loop containing nucleotide triphosphate hydrolases"/>
    <property type="match status" value="1"/>
</dbReference>
<dbReference type="Pfam" id="PF00176">
    <property type="entry name" value="SNF2-rel_dom"/>
    <property type="match status" value="1"/>
</dbReference>
<protein>
    <submittedName>
        <fullName evidence="3">ATP-dependent DNA helicase CHR12</fullName>
    </submittedName>
</protein>
<proteinExistence type="predicted"/>
<evidence type="ECO:0000313" key="3">
    <source>
        <dbReference type="EMBL" id="WOL10760.1"/>
    </source>
</evidence>
<dbReference type="InterPro" id="IPR027417">
    <property type="entry name" value="P-loop_NTPase"/>
</dbReference>
<evidence type="ECO:0000256" key="1">
    <source>
        <dbReference type="SAM" id="MobiDB-lite"/>
    </source>
</evidence>
<dbReference type="InterPro" id="IPR038718">
    <property type="entry name" value="SNF2-like_sf"/>
</dbReference>
<name>A0AAQ3KMG4_9LILI</name>
<dbReference type="GO" id="GO:0005524">
    <property type="term" value="F:ATP binding"/>
    <property type="evidence" value="ECO:0007669"/>
    <property type="project" value="InterPro"/>
</dbReference>
<dbReference type="EMBL" id="CP136895">
    <property type="protein sequence ID" value="WOL10760.1"/>
    <property type="molecule type" value="Genomic_DNA"/>
</dbReference>
<keyword evidence="3" id="KW-0067">ATP-binding</keyword>